<evidence type="ECO:0000313" key="2">
    <source>
        <dbReference type="Proteomes" id="UP000094652"/>
    </source>
</evidence>
<keyword evidence="2" id="KW-1185">Reference proteome</keyword>
<dbReference type="AlphaFoldDB" id="A0A1D7XJU0"/>
<dbReference type="KEGG" id="ctae:BGI42_06725"/>
<sequence length="154" mass="18117">MQWRKTMRGISFKVDDRDEHILWTILRGIEIENLWWHISEDEVYNDINESIFKNSYIKGEGFLEIIQEKSYTVISANIKAYPPNSVPNHIENYDEFIKSKCKIVILCSDVFYYEIYVDDSSVIETLKSNVIKGNISDLEYITEENDARTSFSVI</sequence>
<dbReference type="Pfam" id="PF10903">
    <property type="entry name" value="DUF2691"/>
    <property type="match status" value="1"/>
</dbReference>
<gene>
    <name evidence="1" type="ORF">BGI42_06725</name>
</gene>
<evidence type="ECO:0000313" key="1">
    <source>
        <dbReference type="EMBL" id="AOR23450.2"/>
    </source>
</evidence>
<protein>
    <submittedName>
        <fullName evidence="1">DUF2691 domain-containing protein</fullName>
    </submittedName>
</protein>
<dbReference type="STRING" id="394958.BGI42_06725"/>
<proteinExistence type="predicted"/>
<reference evidence="2" key="1">
    <citation type="submission" date="2016-09" db="EMBL/GenBank/DDBJ databases">
        <title>Genomics of Clostridium taeniosporum, an organism which forms endospores with ribbon-like appendages.</title>
        <authorList>
            <person name="Walker J.R."/>
        </authorList>
    </citation>
    <scope>NUCLEOTIDE SEQUENCE [LARGE SCALE GENOMIC DNA]</scope>
    <source>
        <strain evidence="2">1/k</strain>
    </source>
</reference>
<dbReference type="Proteomes" id="UP000094652">
    <property type="component" value="Chromosome"/>
</dbReference>
<organism evidence="1 2">
    <name type="scientific">Clostridium taeniosporum</name>
    <dbReference type="NCBI Taxonomy" id="394958"/>
    <lineage>
        <taxon>Bacteria</taxon>
        <taxon>Bacillati</taxon>
        <taxon>Bacillota</taxon>
        <taxon>Clostridia</taxon>
        <taxon>Eubacteriales</taxon>
        <taxon>Clostridiaceae</taxon>
        <taxon>Clostridium</taxon>
    </lineage>
</organism>
<dbReference type="EMBL" id="CP017253">
    <property type="protein sequence ID" value="AOR23450.2"/>
    <property type="molecule type" value="Genomic_DNA"/>
</dbReference>
<dbReference type="InterPro" id="IPR020216">
    <property type="entry name" value="Uncharacterised_YncE"/>
</dbReference>
<name>A0A1D7XJU0_9CLOT</name>
<accession>A0A1D7XJU0</accession>